<protein>
    <submittedName>
        <fullName evidence="1">Uncharacterized protein</fullName>
    </submittedName>
</protein>
<dbReference type="Proteomes" id="UP000754883">
    <property type="component" value="Unassembled WGS sequence"/>
</dbReference>
<gene>
    <name evidence="1" type="ORF">CBYS24578_00012075</name>
</gene>
<dbReference type="AlphaFoldDB" id="A0A9N9UD03"/>
<sequence length="88" mass="10242">MTQLIDTFDEWSKRFDMLKAILAMETISMREIRDMNALSLDQYAWSIYLTNPKGADYPKQQCEEIFRLAEAVIQFADDARTMVLVGEV</sequence>
<organism evidence="1 2">
    <name type="scientific">Clonostachys byssicola</name>
    <dbReference type="NCBI Taxonomy" id="160290"/>
    <lineage>
        <taxon>Eukaryota</taxon>
        <taxon>Fungi</taxon>
        <taxon>Dikarya</taxon>
        <taxon>Ascomycota</taxon>
        <taxon>Pezizomycotina</taxon>
        <taxon>Sordariomycetes</taxon>
        <taxon>Hypocreomycetidae</taxon>
        <taxon>Hypocreales</taxon>
        <taxon>Bionectriaceae</taxon>
        <taxon>Clonostachys</taxon>
    </lineage>
</organism>
<comment type="caution">
    <text evidence="1">The sequence shown here is derived from an EMBL/GenBank/DDBJ whole genome shotgun (WGS) entry which is preliminary data.</text>
</comment>
<reference evidence="1" key="1">
    <citation type="submission" date="2021-10" db="EMBL/GenBank/DDBJ databases">
        <authorList>
            <person name="Piombo E."/>
        </authorList>
    </citation>
    <scope>NUCLEOTIDE SEQUENCE</scope>
</reference>
<keyword evidence="2" id="KW-1185">Reference proteome</keyword>
<evidence type="ECO:0000313" key="1">
    <source>
        <dbReference type="EMBL" id="CAG9984312.1"/>
    </source>
</evidence>
<name>A0A9N9UD03_9HYPO</name>
<accession>A0A9N9UD03</accession>
<proteinExistence type="predicted"/>
<evidence type="ECO:0000313" key="2">
    <source>
        <dbReference type="Proteomes" id="UP000754883"/>
    </source>
</evidence>
<dbReference type="EMBL" id="CABFNO020001387">
    <property type="protein sequence ID" value="CAG9984312.1"/>
    <property type="molecule type" value="Genomic_DNA"/>
</dbReference>